<comment type="caution">
    <text evidence="2">The sequence shown here is derived from an EMBL/GenBank/DDBJ whole genome shotgun (WGS) entry which is preliminary data.</text>
</comment>
<protein>
    <submittedName>
        <fullName evidence="2">Transcriptional regulator with XRE-family HTH domain</fullName>
    </submittedName>
</protein>
<name>A0ABS4E4I1_9HYPH</name>
<proteinExistence type="predicted"/>
<accession>A0ABS4E4I1</accession>
<evidence type="ECO:0000259" key="1">
    <source>
        <dbReference type="PROSITE" id="PS50943"/>
    </source>
</evidence>
<dbReference type="SMART" id="SM00530">
    <property type="entry name" value="HTH_XRE"/>
    <property type="match status" value="1"/>
</dbReference>
<gene>
    <name evidence="2" type="ORF">J2Z17_004273</name>
</gene>
<organism evidence="2 3">
    <name type="scientific">Rhizobium halophytocola</name>
    <dbReference type="NCBI Taxonomy" id="735519"/>
    <lineage>
        <taxon>Bacteria</taxon>
        <taxon>Pseudomonadati</taxon>
        <taxon>Pseudomonadota</taxon>
        <taxon>Alphaproteobacteria</taxon>
        <taxon>Hyphomicrobiales</taxon>
        <taxon>Rhizobiaceae</taxon>
        <taxon>Rhizobium/Agrobacterium group</taxon>
        <taxon>Rhizobium</taxon>
    </lineage>
</organism>
<feature type="domain" description="HTH cro/C1-type" evidence="1">
    <location>
        <begin position="21"/>
        <end position="75"/>
    </location>
</feature>
<dbReference type="InterPro" id="IPR001387">
    <property type="entry name" value="Cro/C1-type_HTH"/>
</dbReference>
<dbReference type="InterPro" id="IPR010982">
    <property type="entry name" value="Lambda_DNA-bd_dom_sf"/>
</dbReference>
<dbReference type="Pfam" id="PF01381">
    <property type="entry name" value="HTH_3"/>
    <property type="match status" value="1"/>
</dbReference>
<dbReference type="EMBL" id="JAGGJU010000013">
    <property type="protein sequence ID" value="MBP1852814.1"/>
    <property type="molecule type" value="Genomic_DNA"/>
</dbReference>
<evidence type="ECO:0000313" key="3">
    <source>
        <dbReference type="Proteomes" id="UP000759443"/>
    </source>
</evidence>
<dbReference type="CDD" id="cd00093">
    <property type="entry name" value="HTH_XRE"/>
    <property type="match status" value="1"/>
</dbReference>
<dbReference type="SUPFAM" id="SSF47413">
    <property type="entry name" value="lambda repressor-like DNA-binding domains"/>
    <property type="match status" value="1"/>
</dbReference>
<dbReference type="Gene3D" id="1.10.260.40">
    <property type="entry name" value="lambda repressor-like DNA-binding domains"/>
    <property type="match status" value="1"/>
</dbReference>
<evidence type="ECO:0000313" key="2">
    <source>
        <dbReference type="EMBL" id="MBP1852814.1"/>
    </source>
</evidence>
<keyword evidence="3" id="KW-1185">Reference proteome</keyword>
<dbReference type="RefSeq" id="WP_209947957.1">
    <property type="nucleotide sequence ID" value="NZ_JAGGJU010000013.1"/>
</dbReference>
<sequence length="144" mass="15629">MIMKGSARQPTSADVLIGSQLAIRRRSLHISQRQLACQCGIASMQLARYERGTGRIPAARLALLAKLLDVPLSYFFVRRAAAPDKDHALAADVQELNAAYQRIADAHVRRAVLAIIVHWSHDTPAPPRAIPAPEPPCSVIAGKP</sequence>
<reference evidence="2 3" key="1">
    <citation type="submission" date="2021-03" db="EMBL/GenBank/DDBJ databases">
        <title>Genomic Encyclopedia of Type Strains, Phase IV (KMG-IV): sequencing the most valuable type-strain genomes for metagenomic binning, comparative biology and taxonomic classification.</title>
        <authorList>
            <person name="Goeker M."/>
        </authorList>
    </citation>
    <scope>NUCLEOTIDE SEQUENCE [LARGE SCALE GENOMIC DNA]</scope>
    <source>
        <strain evidence="2 3">DSM 21600</strain>
    </source>
</reference>
<dbReference type="PROSITE" id="PS50943">
    <property type="entry name" value="HTH_CROC1"/>
    <property type="match status" value="1"/>
</dbReference>
<dbReference type="Proteomes" id="UP000759443">
    <property type="component" value="Unassembled WGS sequence"/>
</dbReference>